<name>A0ABR0T4G3_9HYPO</name>
<feature type="compositionally biased region" description="Acidic residues" evidence="1">
    <location>
        <begin position="376"/>
        <end position="406"/>
    </location>
</feature>
<comment type="caution">
    <text evidence="3">The sequence shown here is derived from an EMBL/GenBank/DDBJ whole genome shotgun (WGS) entry which is preliminary data.</text>
</comment>
<reference evidence="3 4" key="1">
    <citation type="submission" date="2024-01" db="EMBL/GenBank/DDBJ databases">
        <title>Complete genome of Cladobotryum mycophilum ATHUM6906.</title>
        <authorList>
            <person name="Christinaki A.C."/>
            <person name="Myridakis A.I."/>
            <person name="Kouvelis V.N."/>
        </authorList>
    </citation>
    <scope>NUCLEOTIDE SEQUENCE [LARGE SCALE GENOMIC DNA]</scope>
    <source>
        <strain evidence="3 4">ATHUM6906</strain>
    </source>
</reference>
<evidence type="ECO:0000313" key="3">
    <source>
        <dbReference type="EMBL" id="KAK5998821.1"/>
    </source>
</evidence>
<sequence length="418" mass="48744">MSISGTSQERDQEQEQDMCDSPLASALQLMKKQLEQFQAQMETRLAIQERHITELHGFLSQHQPTGQFPQFRRLPPEIRQMIWDLALPCRKLRPTRFFKFWSEDLECQSFAPPTVAHACREARRVARRNGGLYCQNTTYANSWTWFDGSRDILDLSIFFRRAKRLYSDLIMLAEDSDTVILSTKHLEERWMSHLFGRDVFHQRVQTIYLQIKSPLKVEKVWWHPHLVSEMFDGDTFTIVDMEDPKRVEWLRKVLFQNMNHNISFGLRTPYRRSCQDLARITDQLPDLAKYQQAKQSIMSAWLTFGGESPLPAECLDEDGLISEEKVRSSESFSKMPRVRLAISLELRRRLQKKRQWEDDASIESDSGLGDGRAYESESESELVEDANVDGEFDDPFESDSDVEDNEITVSDLGEETRG</sequence>
<evidence type="ECO:0000313" key="4">
    <source>
        <dbReference type="Proteomes" id="UP001338125"/>
    </source>
</evidence>
<feature type="region of interest" description="Disordered" evidence="1">
    <location>
        <begin position="355"/>
        <end position="418"/>
    </location>
</feature>
<gene>
    <name evidence="3" type="ORF">PT974_01204</name>
</gene>
<evidence type="ECO:0000256" key="1">
    <source>
        <dbReference type="SAM" id="MobiDB-lite"/>
    </source>
</evidence>
<dbReference type="PANTHER" id="PTHR35910">
    <property type="entry name" value="2EXR DOMAIN-CONTAINING PROTEIN"/>
    <property type="match status" value="1"/>
</dbReference>
<organism evidence="3 4">
    <name type="scientific">Cladobotryum mycophilum</name>
    <dbReference type="NCBI Taxonomy" id="491253"/>
    <lineage>
        <taxon>Eukaryota</taxon>
        <taxon>Fungi</taxon>
        <taxon>Dikarya</taxon>
        <taxon>Ascomycota</taxon>
        <taxon>Pezizomycotina</taxon>
        <taxon>Sordariomycetes</taxon>
        <taxon>Hypocreomycetidae</taxon>
        <taxon>Hypocreales</taxon>
        <taxon>Hypocreaceae</taxon>
        <taxon>Cladobotryum</taxon>
    </lineage>
</organism>
<feature type="domain" description="2EXR" evidence="2">
    <location>
        <begin position="68"/>
        <end position="153"/>
    </location>
</feature>
<accession>A0ABR0T4G3</accession>
<evidence type="ECO:0000259" key="2">
    <source>
        <dbReference type="Pfam" id="PF20150"/>
    </source>
</evidence>
<dbReference type="EMBL" id="JAVFKD010000001">
    <property type="protein sequence ID" value="KAK5998821.1"/>
    <property type="molecule type" value="Genomic_DNA"/>
</dbReference>
<dbReference type="Proteomes" id="UP001338125">
    <property type="component" value="Unassembled WGS sequence"/>
</dbReference>
<protein>
    <recommendedName>
        <fullName evidence="2">2EXR domain-containing protein</fullName>
    </recommendedName>
</protein>
<keyword evidence="4" id="KW-1185">Reference proteome</keyword>
<proteinExistence type="predicted"/>
<dbReference type="PANTHER" id="PTHR35910:SF6">
    <property type="entry name" value="2EXR DOMAIN-CONTAINING PROTEIN"/>
    <property type="match status" value="1"/>
</dbReference>
<dbReference type="Pfam" id="PF20150">
    <property type="entry name" value="2EXR"/>
    <property type="match status" value="1"/>
</dbReference>
<dbReference type="InterPro" id="IPR045518">
    <property type="entry name" value="2EXR"/>
</dbReference>